<comment type="caution">
    <text evidence="10">The sequence shown here is derived from an EMBL/GenBank/DDBJ whole genome shotgun (WGS) entry which is preliminary data.</text>
</comment>
<dbReference type="Proteomes" id="UP000241769">
    <property type="component" value="Unassembled WGS sequence"/>
</dbReference>
<dbReference type="Pfam" id="PF00170">
    <property type="entry name" value="bZIP_1"/>
    <property type="match status" value="1"/>
</dbReference>
<evidence type="ECO:0000256" key="3">
    <source>
        <dbReference type="ARBA" id="ARBA00023015"/>
    </source>
</evidence>
<dbReference type="SUPFAM" id="SSF57959">
    <property type="entry name" value="Leucine zipper domain"/>
    <property type="match status" value="1"/>
</dbReference>
<dbReference type="GO" id="GO:0003677">
    <property type="term" value="F:DNA binding"/>
    <property type="evidence" value="ECO:0007669"/>
    <property type="project" value="UniProtKB-KW"/>
</dbReference>
<reference evidence="10 11" key="1">
    <citation type="journal article" date="2018" name="Genome Biol. Evol.">
        <title>Multiple Roots of Fruiting Body Formation in Amoebozoa.</title>
        <authorList>
            <person name="Hillmann F."/>
            <person name="Forbes G."/>
            <person name="Novohradska S."/>
            <person name="Ferling I."/>
            <person name="Riege K."/>
            <person name="Groth M."/>
            <person name="Westermann M."/>
            <person name="Marz M."/>
            <person name="Spaller T."/>
            <person name="Winckler T."/>
            <person name="Schaap P."/>
            <person name="Glockner G."/>
        </authorList>
    </citation>
    <scope>NUCLEOTIDE SEQUENCE [LARGE SCALE GENOMIC DNA]</scope>
    <source>
        <strain evidence="10 11">Jena</strain>
    </source>
</reference>
<feature type="coiled-coil region" evidence="7">
    <location>
        <begin position="276"/>
        <end position="330"/>
    </location>
</feature>
<dbReference type="SMART" id="SM00338">
    <property type="entry name" value="BRLZ"/>
    <property type="match status" value="1"/>
</dbReference>
<comment type="similarity">
    <text evidence="2">Belongs to the bZIP family.</text>
</comment>
<dbReference type="PANTHER" id="PTHR47416">
    <property type="entry name" value="BASIC-LEUCINE ZIPPER TRANSCRIPTION FACTOR F-RELATED"/>
    <property type="match status" value="1"/>
</dbReference>
<evidence type="ECO:0000313" key="10">
    <source>
        <dbReference type="EMBL" id="PRP81806.1"/>
    </source>
</evidence>
<keyword evidence="3" id="KW-0805">Transcription regulation</keyword>
<evidence type="ECO:0000256" key="8">
    <source>
        <dbReference type="SAM" id="MobiDB-lite"/>
    </source>
</evidence>
<protein>
    <recommendedName>
        <fullName evidence="9">BZIP domain-containing protein</fullName>
    </recommendedName>
</protein>
<dbReference type="InterPro" id="IPR004827">
    <property type="entry name" value="bZIP"/>
</dbReference>
<evidence type="ECO:0000259" key="9">
    <source>
        <dbReference type="PROSITE" id="PS50217"/>
    </source>
</evidence>
<feature type="domain" description="BZIP" evidence="9">
    <location>
        <begin position="285"/>
        <end position="348"/>
    </location>
</feature>
<dbReference type="PANTHER" id="PTHR47416:SF8">
    <property type="entry name" value="BASIC-LEUCINE ZIPPER TRANSCRIPTION FACTOR E-RELATED"/>
    <property type="match status" value="1"/>
</dbReference>
<dbReference type="Gene3D" id="1.20.5.170">
    <property type="match status" value="1"/>
</dbReference>
<dbReference type="GO" id="GO:0003700">
    <property type="term" value="F:DNA-binding transcription factor activity"/>
    <property type="evidence" value="ECO:0007669"/>
    <property type="project" value="InterPro"/>
</dbReference>
<dbReference type="GO" id="GO:0005634">
    <property type="term" value="C:nucleus"/>
    <property type="evidence" value="ECO:0007669"/>
    <property type="project" value="UniProtKB-SubCell"/>
</dbReference>
<keyword evidence="7" id="KW-0175">Coiled coil</keyword>
<dbReference type="EMBL" id="MDYQ01000117">
    <property type="protein sequence ID" value="PRP81806.1"/>
    <property type="molecule type" value="Genomic_DNA"/>
</dbReference>
<evidence type="ECO:0000256" key="1">
    <source>
        <dbReference type="ARBA" id="ARBA00004123"/>
    </source>
</evidence>
<name>A0A2P6NCX0_9EUKA</name>
<dbReference type="AlphaFoldDB" id="A0A2P6NCX0"/>
<accession>A0A2P6NCX0</accession>
<keyword evidence="4" id="KW-0238">DNA-binding</keyword>
<dbReference type="PROSITE" id="PS50217">
    <property type="entry name" value="BZIP"/>
    <property type="match status" value="1"/>
</dbReference>
<evidence type="ECO:0000313" key="11">
    <source>
        <dbReference type="Proteomes" id="UP000241769"/>
    </source>
</evidence>
<organism evidence="10 11">
    <name type="scientific">Planoprotostelium fungivorum</name>
    <dbReference type="NCBI Taxonomy" id="1890364"/>
    <lineage>
        <taxon>Eukaryota</taxon>
        <taxon>Amoebozoa</taxon>
        <taxon>Evosea</taxon>
        <taxon>Variosea</taxon>
        <taxon>Cavosteliida</taxon>
        <taxon>Cavosteliaceae</taxon>
        <taxon>Planoprotostelium</taxon>
    </lineage>
</organism>
<feature type="region of interest" description="Disordered" evidence="8">
    <location>
        <begin position="222"/>
        <end position="241"/>
    </location>
</feature>
<proteinExistence type="inferred from homology"/>
<sequence>MWSLSTLPGDSSSQTIHLTSRNLSLADTSTSAFLQCILRPSIVNGVSRRANMNDALINTLDDMEYKLEPTDDIFSFFNSDDTPDGMSESNSDFSGISPFSSPLRSDSADYMLIKGSPEQPELDTKQLDYMDEIDLLQIPPVIELHPSTFTQLPPTPVVKPIPAATPKNTTPSVVVPPPVTIVPTSNRKVASKKAIPATPLRVGTNPIKVNRKMETPSTAVKKKLNNNMTPPTTATPPPAVVNKAASKGPLSLSREDLLQLTSKAFENYIRQVVAVRKLSQDELDQLKKQRRLIKNRESAQLSRNRKKVHVDEIETKLNALTAERDAALKQLSVVAAERDRLKMEVMALKSRHSTESGLSSVQSDANELIATASDVKNIFLGPNIAWGWEGGKGGREGKLVCNFDSTDK</sequence>
<dbReference type="InterPro" id="IPR046347">
    <property type="entry name" value="bZIP_sf"/>
</dbReference>
<gene>
    <name evidence="10" type="ORF">PROFUN_10795</name>
</gene>
<keyword evidence="6" id="KW-0539">Nucleus</keyword>
<comment type="subcellular location">
    <subcellularLocation>
        <location evidence="1">Nucleus</location>
    </subcellularLocation>
</comment>
<evidence type="ECO:0000256" key="5">
    <source>
        <dbReference type="ARBA" id="ARBA00023163"/>
    </source>
</evidence>
<evidence type="ECO:0000256" key="6">
    <source>
        <dbReference type="ARBA" id="ARBA00023242"/>
    </source>
</evidence>
<keyword evidence="5" id="KW-0804">Transcription</keyword>
<dbReference type="InParanoid" id="A0A2P6NCX0"/>
<dbReference type="CDD" id="cd14704">
    <property type="entry name" value="bZIP_HY5-like"/>
    <property type="match status" value="1"/>
</dbReference>
<dbReference type="OrthoDB" id="21133at2759"/>
<evidence type="ECO:0000256" key="7">
    <source>
        <dbReference type="SAM" id="Coils"/>
    </source>
</evidence>
<dbReference type="STRING" id="1890364.A0A2P6NCX0"/>
<evidence type="ECO:0000256" key="2">
    <source>
        <dbReference type="ARBA" id="ARBA00007163"/>
    </source>
</evidence>
<evidence type="ECO:0000256" key="4">
    <source>
        <dbReference type="ARBA" id="ARBA00023125"/>
    </source>
</evidence>
<keyword evidence="11" id="KW-1185">Reference proteome</keyword>